<dbReference type="Pfam" id="PF12844">
    <property type="entry name" value="HTH_19"/>
    <property type="match status" value="1"/>
</dbReference>
<evidence type="ECO:0000259" key="1">
    <source>
        <dbReference type="PROSITE" id="PS50943"/>
    </source>
</evidence>
<dbReference type="EMBL" id="JAEEGC010000050">
    <property type="protein sequence ID" value="MBV7273581.1"/>
    <property type="molecule type" value="Genomic_DNA"/>
</dbReference>
<protein>
    <submittedName>
        <fullName evidence="2">Helix-turn-helix domain-containing protein</fullName>
    </submittedName>
</protein>
<gene>
    <name evidence="2" type="ORF">I6U48_11735</name>
</gene>
<evidence type="ECO:0000313" key="2">
    <source>
        <dbReference type="EMBL" id="MBV7273581.1"/>
    </source>
</evidence>
<reference evidence="2" key="1">
    <citation type="submission" date="2020-12" db="EMBL/GenBank/DDBJ databases">
        <title>Clostridium thailandense sp. nov., a novel acetogenic bacterium isolated from peat land soil in Thailand.</title>
        <authorList>
            <person name="Chaikitkaew S."/>
            <person name="Birkeland N.K."/>
        </authorList>
    </citation>
    <scope>NUCLEOTIDE SEQUENCE</scope>
    <source>
        <strain evidence="2">PL3</strain>
    </source>
</reference>
<comment type="caution">
    <text evidence="2">The sequence shown here is derived from an EMBL/GenBank/DDBJ whole genome shotgun (WGS) entry which is preliminary data.</text>
</comment>
<dbReference type="AlphaFoldDB" id="A0A949TUA9"/>
<feature type="domain" description="HTH cro/C1-type" evidence="1">
    <location>
        <begin position="14"/>
        <end position="46"/>
    </location>
</feature>
<dbReference type="CDD" id="cd00093">
    <property type="entry name" value="HTH_XRE"/>
    <property type="match status" value="1"/>
</dbReference>
<evidence type="ECO:0000313" key="3">
    <source>
        <dbReference type="Proteomes" id="UP000694308"/>
    </source>
</evidence>
<keyword evidence="3" id="KW-1185">Reference proteome</keyword>
<proteinExistence type="predicted"/>
<dbReference type="PROSITE" id="PS50943">
    <property type="entry name" value="HTH_CROC1"/>
    <property type="match status" value="1"/>
</dbReference>
<dbReference type="Proteomes" id="UP000694308">
    <property type="component" value="Unassembled WGS sequence"/>
</dbReference>
<sequence length="154" mass="17829">MTRAEFIEKVTSKLKLIRNERNYTQDKMAEILGVSKKTLVQIEKGRGSLGWSGAVVVCSLFKDSEVLQMILGEDLEDIIISLAFGKSEGSYMRTMGGKVWWKDVEEKGNYKVQQNIISGHYRIIDEENKRICSSFEEDYIRLRIDELYNDYKNS</sequence>
<organism evidence="2 3">
    <name type="scientific">Clostridium thailandense</name>
    <dbReference type="NCBI Taxonomy" id="2794346"/>
    <lineage>
        <taxon>Bacteria</taxon>
        <taxon>Bacillati</taxon>
        <taxon>Bacillota</taxon>
        <taxon>Clostridia</taxon>
        <taxon>Eubacteriales</taxon>
        <taxon>Clostridiaceae</taxon>
        <taxon>Clostridium</taxon>
    </lineage>
</organism>
<dbReference type="InterPro" id="IPR001387">
    <property type="entry name" value="Cro/C1-type_HTH"/>
</dbReference>
<name>A0A949TUA9_9CLOT</name>
<dbReference type="RefSeq" id="WP_218320650.1">
    <property type="nucleotide sequence ID" value="NZ_JAEEGC010000050.1"/>
</dbReference>
<accession>A0A949TUA9</accession>
<dbReference type="SMART" id="SM00530">
    <property type="entry name" value="HTH_XRE"/>
    <property type="match status" value="1"/>
</dbReference>